<feature type="region of interest" description="Disordered" evidence="1">
    <location>
        <begin position="36"/>
        <end position="57"/>
    </location>
</feature>
<dbReference type="AlphaFoldDB" id="A0A0A8YMF7"/>
<dbReference type="EMBL" id="GBRH01270106">
    <property type="protein sequence ID" value="JAD27789.1"/>
    <property type="molecule type" value="Transcribed_RNA"/>
</dbReference>
<evidence type="ECO:0000313" key="2">
    <source>
        <dbReference type="EMBL" id="JAD27789.1"/>
    </source>
</evidence>
<proteinExistence type="predicted"/>
<name>A0A0A8YMF7_ARUDO</name>
<protein>
    <submittedName>
        <fullName evidence="2">Uncharacterized protein</fullName>
    </submittedName>
</protein>
<reference evidence="2" key="2">
    <citation type="journal article" date="2015" name="Data Brief">
        <title>Shoot transcriptome of the giant reed, Arundo donax.</title>
        <authorList>
            <person name="Barrero R.A."/>
            <person name="Guerrero F.D."/>
            <person name="Moolhuijzen P."/>
            <person name="Goolsby J.A."/>
            <person name="Tidwell J."/>
            <person name="Bellgard S.E."/>
            <person name="Bellgard M.I."/>
        </authorList>
    </citation>
    <scope>NUCLEOTIDE SEQUENCE</scope>
    <source>
        <tissue evidence="2">Shoot tissue taken approximately 20 cm above the soil surface</tissue>
    </source>
</reference>
<organism evidence="2">
    <name type="scientific">Arundo donax</name>
    <name type="common">Giant reed</name>
    <name type="synonym">Donax arundinaceus</name>
    <dbReference type="NCBI Taxonomy" id="35708"/>
    <lineage>
        <taxon>Eukaryota</taxon>
        <taxon>Viridiplantae</taxon>
        <taxon>Streptophyta</taxon>
        <taxon>Embryophyta</taxon>
        <taxon>Tracheophyta</taxon>
        <taxon>Spermatophyta</taxon>
        <taxon>Magnoliopsida</taxon>
        <taxon>Liliopsida</taxon>
        <taxon>Poales</taxon>
        <taxon>Poaceae</taxon>
        <taxon>PACMAD clade</taxon>
        <taxon>Arundinoideae</taxon>
        <taxon>Arundineae</taxon>
        <taxon>Arundo</taxon>
    </lineage>
</organism>
<accession>A0A0A8YMF7</accession>
<evidence type="ECO:0000256" key="1">
    <source>
        <dbReference type="SAM" id="MobiDB-lite"/>
    </source>
</evidence>
<sequence length="57" mass="6113">MTVASASPSRCRRSRCSDGCCCHQETLLSVCPEMTQHRGPSPEAGWTRAWRGSSGGS</sequence>
<reference evidence="2" key="1">
    <citation type="submission" date="2014-09" db="EMBL/GenBank/DDBJ databases">
        <authorList>
            <person name="Magalhaes I.L.F."/>
            <person name="Oliveira U."/>
            <person name="Santos F.R."/>
            <person name="Vidigal T.H.D.A."/>
            <person name="Brescovit A.D."/>
            <person name="Santos A.J."/>
        </authorList>
    </citation>
    <scope>NUCLEOTIDE SEQUENCE</scope>
    <source>
        <tissue evidence="2">Shoot tissue taken approximately 20 cm above the soil surface</tissue>
    </source>
</reference>